<sequence length="120" mass="13324">MLPDLSEKVVVTHSHPGPHPFTTDNTEMGSHFPSCSSMNIARNQANSIHPAGTSSLDWNIPGQKRKSLDPVKTFVEAFVPDVLPPLDSAVFVSDYDKSMDTPPEQSSSRYLETRTQRQQK</sequence>
<proteinExistence type="predicted"/>
<name>A0AAE0Z1Z4_9GAST</name>
<evidence type="ECO:0000313" key="3">
    <source>
        <dbReference type="Proteomes" id="UP001283361"/>
    </source>
</evidence>
<feature type="region of interest" description="Disordered" evidence="1">
    <location>
        <begin position="1"/>
        <end position="29"/>
    </location>
</feature>
<evidence type="ECO:0000313" key="2">
    <source>
        <dbReference type="EMBL" id="KAK3760646.1"/>
    </source>
</evidence>
<dbReference type="EMBL" id="JAWDGP010004969">
    <property type="protein sequence ID" value="KAK3760646.1"/>
    <property type="molecule type" value="Genomic_DNA"/>
</dbReference>
<accession>A0AAE0Z1Z4</accession>
<reference evidence="2" key="1">
    <citation type="journal article" date="2023" name="G3 (Bethesda)">
        <title>A reference genome for the long-term kleptoplast-retaining sea slug Elysia crispata morphotype clarki.</title>
        <authorList>
            <person name="Eastman K.E."/>
            <person name="Pendleton A.L."/>
            <person name="Shaikh M.A."/>
            <person name="Suttiyut T."/>
            <person name="Ogas R."/>
            <person name="Tomko P."/>
            <person name="Gavelis G."/>
            <person name="Widhalm J.R."/>
            <person name="Wisecaver J.H."/>
        </authorList>
    </citation>
    <scope>NUCLEOTIDE SEQUENCE</scope>
    <source>
        <strain evidence="2">ECLA1</strain>
    </source>
</reference>
<dbReference type="Proteomes" id="UP001283361">
    <property type="component" value="Unassembled WGS sequence"/>
</dbReference>
<feature type="compositionally biased region" description="Basic and acidic residues" evidence="1">
    <location>
        <begin position="111"/>
        <end position="120"/>
    </location>
</feature>
<comment type="caution">
    <text evidence="2">The sequence shown here is derived from an EMBL/GenBank/DDBJ whole genome shotgun (WGS) entry which is preliminary data.</text>
</comment>
<feature type="region of interest" description="Disordered" evidence="1">
    <location>
        <begin position="94"/>
        <end position="120"/>
    </location>
</feature>
<dbReference type="AlphaFoldDB" id="A0AAE0Z1Z4"/>
<gene>
    <name evidence="2" type="ORF">RRG08_058644</name>
</gene>
<protein>
    <submittedName>
        <fullName evidence="2">Uncharacterized protein</fullName>
    </submittedName>
</protein>
<evidence type="ECO:0000256" key="1">
    <source>
        <dbReference type="SAM" id="MobiDB-lite"/>
    </source>
</evidence>
<organism evidence="2 3">
    <name type="scientific">Elysia crispata</name>
    <name type="common">lettuce slug</name>
    <dbReference type="NCBI Taxonomy" id="231223"/>
    <lineage>
        <taxon>Eukaryota</taxon>
        <taxon>Metazoa</taxon>
        <taxon>Spiralia</taxon>
        <taxon>Lophotrochozoa</taxon>
        <taxon>Mollusca</taxon>
        <taxon>Gastropoda</taxon>
        <taxon>Heterobranchia</taxon>
        <taxon>Euthyneura</taxon>
        <taxon>Panpulmonata</taxon>
        <taxon>Sacoglossa</taxon>
        <taxon>Placobranchoidea</taxon>
        <taxon>Plakobranchidae</taxon>
        <taxon>Elysia</taxon>
    </lineage>
</organism>
<keyword evidence="3" id="KW-1185">Reference proteome</keyword>